<proteinExistence type="predicted"/>
<feature type="chain" id="PRO_5035233820" evidence="2">
    <location>
        <begin position="22"/>
        <end position="106"/>
    </location>
</feature>
<dbReference type="Proteomes" id="UP000666240">
    <property type="component" value="Unassembled WGS sequence"/>
</dbReference>
<protein>
    <submittedName>
        <fullName evidence="3">Uncharacterized protein</fullName>
    </submittedName>
</protein>
<name>A0A8J7QZE0_9HYPH</name>
<keyword evidence="2" id="KW-0732">Signal</keyword>
<gene>
    <name evidence="3" type="ORF">J5Y06_09235</name>
</gene>
<evidence type="ECO:0000313" key="4">
    <source>
        <dbReference type="Proteomes" id="UP000666240"/>
    </source>
</evidence>
<sequence>MIKSISIAALALAMTAGVASAQSTTDLQQGAGLFDQGGAFGPRDTATNSYQAQDGLDFGSTASIGTGMSDMDNNAVTYEGRSQTGNTTVPSGSTFGGSSVLFDNSK</sequence>
<evidence type="ECO:0000256" key="1">
    <source>
        <dbReference type="SAM" id="MobiDB-lite"/>
    </source>
</evidence>
<organism evidence="3 4">
    <name type="scientific">Tianweitania sediminis</name>
    <dbReference type="NCBI Taxonomy" id="1502156"/>
    <lineage>
        <taxon>Bacteria</taxon>
        <taxon>Pseudomonadati</taxon>
        <taxon>Pseudomonadota</taxon>
        <taxon>Alphaproteobacteria</taxon>
        <taxon>Hyphomicrobiales</taxon>
        <taxon>Phyllobacteriaceae</taxon>
        <taxon>Tianweitania</taxon>
    </lineage>
</organism>
<reference evidence="3" key="1">
    <citation type="submission" date="2021-03" db="EMBL/GenBank/DDBJ databases">
        <title>Genome sequencing and assembly of Tianweitania sediminis.</title>
        <authorList>
            <person name="Chhetri G."/>
        </authorList>
    </citation>
    <scope>NUCLEOTIDE SEQUENCE</scope>
    <source>
        <strain evidence="3">Z8</strain>
    </source>
</reference>
<feature type="signal peptide" evidence="2">
    <location>
        <begin position="1"/>
        <end position="21"/>
    </location>
</feature>
<evidence type="ECO:0000256" key="2">
    <source>
        <dbReference type="SAM" id="SignalP"/>
    </source>
</evidence>
<feature type="region of interest" description="Disordered" evidence="1">
    <location>
        <begin position="69"/>
        <end position="106"/>
    </location>
</feature>
<feature type="region of interest" description="Disordered" evidence="1">
    <location>
        <begin position="31"/>
        <end position="53"/>
    </location>
</feature>
<dbReference type="EMBL" id="JAGIYY010000002">
    <property type="protein sequence ID" value="MBP0438830.1"/>
    <property type="molecule type" value="Genomic_DNA"/>
</dbReference>
<comment type="caution">
    <text evidence="3">The sequence shown here is derived from an EMBL/GenBank/DDBJ whole genome shotgun (WGS) entry which is preliminary data.</text>
</comment>
<keyword evidence="4" id="KW-1185">Reference proteome</keyword>
<dbReference type="AlphaFoldDB" id="A0A8J7QZE0"/>
<evidence type="ECO:0000313" key="3">
    <source>
        <dbReference type="EMBL" id="MBP0438830.1"/>
    </source>
</evidence>
<dbReference type="RefSeq" id="WP_209334841.1">
    <property type="nucleotide sequence ID" value="NZ_JAGIYY010000002.1"/>
</dbReference>
<accession>A0A8J7QZE0</accession>